<comment type="similarity">
    <text evidence="4 14">Belongs to the copper/topaquinone oxidase family.</text>
</comment>
<evidence type="ECO:0000256" key="11">
    <source>
        <dbReference type="ARBA" id="ARBA00048032"/>
    </source>
</evidence>
<evidence type="ECO:0000256" key="13">
    <source>
        <dbReference type="PIRSR" id="PIRSR600269-51"/>
    </source>
</evidence>
<comment type="cofactor">
    <cofactor evidence="1">
        <name>Cu cation</name>
        <dbReference type="ChEBI" id="CHEBI:23378"/>
    </cofactor>
</comment>
<evidence type="ECO:0000256" key="4">
    <source>
        <dbReference type="ARBA" id="ARBA00007983"/>
    </source>
</evidence>
<evidence type="ECO:0000256" key="7">
    <source>
        <dbReference type="ARBA" id="ARBA00022772"/>
    </source>
</evidence>
<keyword evidence="9 14" id="KW-0186">Copper</keyword>
<dbReference type="PANTHER" id="PTHR10638:SF86">
    <property type="entry name" value="COPPER AMINE OXIDASE 1-RELATED"/>
    <property type="match status" value="1"/>
</dbReference>
<evidence type="ECO:0000313" key="19">
    <source>
        <dbReference type="Proteomes" id="UP000245768"/>
    </source>
</evidence>
<comment type="cofactor">
    <cofactor evidence="3">
        <name>Zn(2+)</name>
        <dbReference type="ChEBI" id="CHEBI:29105"/>
    </cofactor>
</comment>
<keyword evidence="7 12" id="KW-0801">TPQ</keyword>
<dbReference type="GO" id="GO:0048038">
    <property type="term" value="F:quinone binding"/>
    <property type="evidence" value="ECO:0007669"/>
    <property type="project" value="InterPro"/>
</dbReference>
<dbReference type="EC" id="1.4.3.-" evidence="14"/>
<dbReference type="PROSITE" id="PS01165">
    <property type="entry name" value="COPPER_AMINE_OXID_2"/>
    <property type="match status" value="1"/>
</dbReference>
<keyword evidence="19" id="KW-1185">Reference proteome</keyword>
<feature type="domain" description="Copper amine oxidase catalytic" evidence="16">
    <location>
        <begin position="304"/>
        <end position="711"/>
    </location>
</feature>
<dbReference type="GO" id="GO:0008131">
    <property type="term" value="F:primary methylamine oxidase activity"/>
    <property type="evidence" value="ECO:0007669"/>
    <property type="project" value="UniProtKB-EC"/>
</dbReference>
<dbReference type="SUPFAM" id="SSF54416">
    <property type="entry name" value="Amine oxidase N-terminal region"/>
    <property type="match status" value="2"/>
</dbReference>
<dbReference type="OrthoDB" id="5379943at2759"/>
<evidence type="ECO:0000313" key="18">
    <source>
        <dbReference type="EMBL" id="PWN87638.1"/>
    </source>
</evidence>
<name>A0A316YGB9_9BASI</name>
<keyword evidence="10" id="KW-0464">Manganese</keyword>
<dbReference type="Proteomes" id="UP000245768">
    <property type="component" value="Unassembled WGS sequence"/>
</dbReference>
<dbReference type="Gene3D" id="2.70.98.20">
    <property type="entry name" value="Copper amine oxidase, catalytic domain"/>
    <property type="match status" value="1"/>
</dbReference>
<evidence type="ECO:0000256" key="14">
    <source>
        <dbReference type="RuleBase" id="RU000672"/>
    </source>
</evidence>
<dbReference type="GeneID" id="37041673"/>
<dbReference type="Gene3D" id="3.10.450.40">
    <property type="match status" value="2"/>
</dbReference>
<proteinExistence type="inferred from homology"/>
<dbReference type="SUPFAM" id="SSF49998">
    <property type="entry name" value="Amine oxidase catalytic domain"/>
    <property type="match status" value="1"/>
</dbReference>
<protein>
    <recommendedName>
        <fullName evidence="14">Amine oxidase</fullName>
        <ecNumber evidence="14">1.4.3.-</ecNumber>
    </recommendedName>
</protein>
<comment type="cofactor">
    <cofactor evidence="2">
        <name>Mn(2+)</name>
        <dbReference type="ChEBI" id="CHEBI:29035"/>
    </cofactor>
</comment>
<sequence>MAPTAASPLPTPAATVGCCAKTKQAALTKPQQQHWHPLDPLDAQELRDLHRIVHAYVAEETSIKAFKYVSSYLVNPPKEAVLAALGLPLPRTALNTDIEASKRLLARRRAECQIVDVIAGRAYEIIVDVAPGKVVEARLLKEGLQPSLHPDEVGQAEDALRSDPRVVELARQVGIEPEHLYADGWSIGYDDRFEAGRRVQQALVYARKSEHENLYAHPMDFSVVLDMNTNEVLSIDFGRFRTADDDYIDGQPPAGPTPDPQEGLRLSGRARMAPPMRSYDYLPELMAKDAAMAKPRTDLKPLYVVQPEGVSYTLRGNEISWQKWNFHIGFHPRDGLVISTVTYNDGGEVRPLFYRLSVAEMVVPYADTCFPHPRKFAFDVGEYGMGTQANSLKIGCDCLGTISYLDGSFVGLDGQPITIEQCICIHEEDAGLAFKHTDYRPNGRVHSARNRRLVIQMLCTIANYEYIFNYNFYTDGNVELQVRLTGILNLSLKAPGSAEANPYGVEVAPQVTAQLHQHIFSLRVDPMIDGHENTVVQSEIEPTGAATGTSFNYLGNGFRQRRRALTAAGGYGWDPSRHQTYSIVNANRTHYASGLPVSYRIHTRDYETLATAHDSIVSKRARFATKALWVTRHDEAQLWPAGKYVAQQRDTADDCISEWVKERQKTDDEDVVVWVTFGITHVPRPEDFPIMPVEHLSVWLKPANFFDWNPAQDLPQIADSYSRRVEA</sequence>
<reference evidence="18 19" key="1">
    <citation type="journal article" date="2018" name="Mol. Biol. Evol.">
        <title>Broad Genomic Sampling Reveals a Smut Pathogenic Ancestry of the Fungal Clade Ustilaginomycotina.</title>
        <authorList>
            <person name="Kijpornyongpan T."/>
            <person name="Mondo S.J."/>
            <person name="Barry K."/>
            <person name="Sandor L."/>
            <person name="Lee J."/>
            <person name="Lipzen A."/>
            <person name="Pangilinan J."/>
            <person name="LaButti K."/>
            <person name="Hainaut M."/>
            <person name="Henrissat B."/>
            <person name="Grigoriev I.V."/>
            <person name="Spatafora J.W."/>
            <person name="Aime M.C."/>
        </authorList>
    </citation>
    <scope>NUCLEOTIDE SEQUENCE [LARGE SCALE GENOMIC DNA]</scope>
    <source>
        <strain evidence="18 19">MCA 4198</strain>
    </source>
</reference>
<dbReference type="InterPro" id="IPR049948">
    <property type="entry name" value="Cu_Am_ox_TPQ-bd"/>
</dbReference>
<dbReference type="PANTHER" id="PTHR10638">
    <property type="entry name" value="COPPER AMINE OXIDASE"/>
    <property type="match status" value="1"/>
</dbReference>
<dbReference type="InterPro" id="IPR015798">
    <property type="entry name" value="Cu_amine_oxidase_C"/>
</dbReference>
<feature type="active site" description="Proton acceptor" evidence="12">
    <location>
        <position position="379"/>
    </location>
</feature>
<dbReference type="GO" id="GO:0005507">
    <property type="term" value="F:copper ion binding"/>
    <property type="evidence" value="ECO:0007669"/>
    <property type="project" value="InterPro"/>
</dbReference>
<feature type="region of interest" description="Disordered" evidence="15">
    <location>
        <begin position="246"/>
        <end position="266"/>
    </location>
</feature>
<dbReference type="AlphaFoldDB" id="A0A316YGB9"/>
<keyword evidence="6 14" id="KW-0479">Metal-binding</keyword>
<evidence type="ECO:0000256" key="10">
    <source>
        <dbReference type="ARBA" id="ARBA00023211"/>
    </source>
</evidence>
<comment type="PTM">
    <text evidence="13 14">Topaquinone (TPQ) is generated by copper-dependent autoxidation of a specific tyrosyl residue.</text>
</comment>
<evidence type="ECO:0000256" key="3">
    <source>
        <dbReference type="ARBA" id="ARBA00001947"/>
    </source>
</evidence>
<accession>A0A316YGB9</accession>
<dbReference type="STRING" id="215250.A0A316YGB9"/>
<dbReference type="EMBL" id="KZ819639">
    <property type="protein sequence ID" value="PWN87638.1"/>
    <property type="molecule type" value="Genomic_DNA"/>
</dbReference>
<dbReference type="PROSITE" id="PS01164">
    <property type="entry name" value="COPPER_AMINE_OXID_1"/>
    <property type="match status" value="1"/>
</dbReference>
<evidence type="ECO:0000259" key="16">
    <source>
        <dbReference type="Pfam" id="PF01179"/>
    </source>
</evidence>
<dbReference type="Pfam" id="PF02728">
    <property type="entry name" value="Cu_amine_oxidN3"/>
    <property type="match status" value="1"/>
</dbReference>
<evidence type="ECO:0000259" key="17">
    <source>
        <dbReference type="Pfam" id="PF02728"/>
    </source>
</evidence>
<evidence type="ECO:0000256" key="9">
    <source>
        <dbReference type="ARBA" id="ARBA00023008"/>
    </source>
</evidence>
<dbReference type="InterPro" id="IPR000269">
    <property type="entry name" value="Cu_amine_oxidase"/>
</dbReference>
<dbReference type="InterPro" id="IPR049947">
    <property type="entry name" value="Cu_Am_Ox_Cu-bd"/>
</dbReference>
<comment type="cofactor">
    <cofactor evidence="14">
        <name>Cu cation</name>
        <dbReference type="ChEBI" id="CHEBI:23378"/>
    </cofactor>
    <text evidence="14">Contains 1 topaquinone per subunit.</text>
</comment>
<organism evidence="18 19">
    <name type="scientific">Acaromyces ingoldii</name>
    <dbReference type="NCBI Taxonomy" id="215250"/>
    <lineage>
        <taxon>Eukaryota</taxon>
        <taxon>Fungi</taxon>
        <taxon>Dikarya</taxon>
        <taxon>Basidiomycota</taxon>
        <taxon>Ustilaginomycotina</taxon>
        <taxon>Exobasidiomycetes</taxon>
        <taxon>Exobasidiales</taxon>
        <taxon>Cryptobasidiaceae</taxon>
        <taxon>Acaromyces</taxon>
    </lineage>
</organism>
<evidence type="ECO:0000256" key="8">
    <source>
        <dbReference type="ARBA" id="ARBA00023002"/>
    </source>
</evidence>
<evidence type="ECO:0000256" key="15">
    <source>
        <dbReference type="SAM" id="MobiDB-lite"/>
    </source>
</evidence>
<dbReference type="InterPro" id="IPR015802">
    <property type="entry name" value="Cu_amine_oxidase_N3"/>
</dbReference>
<dbReference type="InterPro" id="IPR016182">
    <property type="entry name" value="Cu_amine_oxidase_N-reg"/>
</dbReference>
<dbReference type="InterPro" id="IPR036460">
    <property type="entry name" value="Cu_amine_oxidase_C_sf"/>
</dbReference>
<evidence type="ECO:0000256" key="2">
    <source>
        <dbReference type="ARBA" id="ARBA00001936"/>
    </source>
</evidence>
<dbReference type="FunFam" id="2.70.98.20:FF:000006">
    <property type="entry name" value="Amine oxidase"/>
    <property type="match status" value="1"/>
</dbReference>
<gene>
    <name evidence="18" type="ORF">FA10DRAFT_255181</name>
</gene>
<dbReference type="Pfam" id="PF01179">
    <property type="entry name" value="Cu_amine_oxid"/>
    <property type="match status" value="1"/>
</dbReference>
<feature type="active site" description="Schiff-base intermediate with substrate; via topaquinone" evidence="12">
    <location>
        <position position="464"/>
    </location>
</feature>
<feature type="domain" description="Copper amine oxidase N3-terminal" evidence="17">
    <location>
        <begin position="148"/>
        <end position="238"/>
    </location>
</feature>
<comment type="subunit">
    <text evidence="5">Homodimer.</text>
</comment>
<dbReference type="RefSeq" id="XP_025374836.1">
    <property type="nucleotide sequence ID" value="XM_025519757.1"/>
</dbReference>
<dbReference type="FunCoup" id="A0A316YGB9">
    <property type="interactions" value="47"/>
</dbReference>
<evidence type="ECO:0000256" key="6">
    <source>
        <dbReference type="ARBA" id="ARBA00022723"/>
    </source>
</evidence>
<evidence type="ECO:0000256" key="1">
    <source>
        <dbReference type="ARBA" id="ARBA00001935"/>
    </source>
</evidence>
<keyword evidence="8 14" id="KW-0560">Oxidoreductase</keyword>
<evidence type="ECO:0000256" key="12">
    <source>
        <dbReference type="PIRSR" id="PIRSR600269-50"/>
    </source>
</evidence>
<dbReference type="InParanoid" id="A0A316YGB9"/>
<evidence type="ECO:0000256" key="5">
    <source>
        <dbReference type="ARBA" id="ARBA00011738"/>
    </source>
</evidence>
<feature type="modified residue" description="2',4',5'-topaquinone" evidence="13">
    <location>
        <position position="464"/>
    </location>
</feature>
<dbReference type="GO" id="GO:0009308">
    <property type="term" value="P:amine metabolic process"/>
    <property type="evidence" value="ECO:0007669"/>
    <property type="project" value="UniProtKB-UniRule"/>
</dbReference>
<comment type="catalytic activity">
    <reaction evidence="11">
        <text>a primary methyl amine + O2 + H2O = an aldehyde + H2O2 + NH4(+)</text>
        <dbReference type="Rhea" id="RHEA:16153"/>
        <dbReference type="ChEBI" id="CHEBI:15377"/>
        <dbReference type="ChEBI" id="CHEBI:15379"/>
        <dbReference type="ChEBI" id="CHEBI:16240"/>
        <dbReference type="ChEBI" id="CHEBI:17478"/>
        <dbReference type="ChEBI" id="CHEBI:28938"/>
        <dbReference type="ChEBI" id="CHEBI:228804"/>
        <dbReference type="EC" id="1.4.3.21"/>
    </reaction>
</comment>